<keyword evidence="4" id="KW-0472">Membrane</keyword>
<evidence type="ECO:0000256" key="2">
    <source>
        <dbReference type="ARBA" id="ARBA00022679"/>
    </source>
</evidence>
<keyword evidence="1" id="KW-0696">RNA-directed RNA polymerase</keyword>
<dbReference type="EMBL" id="LC010950">
    <property type="protein sequence ID" value="BAX07483.1"/>
    <property type="molecule type" value="Genomic_RNA"/>
</dbReference>
<accession>J7M897</accession>
<name>J7M897_9VIRU</name>
<gene>
    <name evidence="5" type="primary">RdRp</name>
</gene>
<dbReference type="GO" id="GO:0003723">
    <property type="term" value="F:RNA binding"/>
    <property type="evidence" value="ECO:0007669"/>
    <property type="project" value="InterPro"/>
</dbReference>
<reference evidence="5" key="1">
    <citation type="journal article" date="2013" name="FEMS Microbiol. Ecol.">
        <title>Appearance of mycovirus-like double-stranded RNAs in the white root rot fungus, Rosellinia necatrix, in an apple orchard.</title>
        <authorList>
            <person name="Yaegashi H."/>
            <person name="Nakamura H."/>
            <person name="Sawahata T."/>
            <person name="Sasaki A."/>
            <person name="Iwanami Y."/>
            <person name="Ito T."/>
            <person name="Kanematsu S."/>
        </authorList>
    </citation>
    <scope>NUCLEOTIDE SEQUENCE</scope>
    <source>
        <strain evidence="5">3-W1028/S2</strain>
    </source>
</reference>
<sequence length="709" mass="83300">MVFSQVRDYLHELRNTLNRDWRLYRIFGETTPDPDSEQPDIDLRRLDKSYRQRDLEAQLTSEYKQHYTDARYAFEESDHLKGEPFEFSIPSSEPLPENRLPAPGIHALPIRFHKEQVVTATEQVPETGYGLHPLLEYLLSYKYPRYMEHTIKYARPLGTTDATFSDFNREQTEFPPIPANTMTRILPLVCILLNAKPFLPLHWIDTFFTHMPLVTGVSYFYRHSYELRTHAAFSHPKEYADKQTSKGYFFNAFSEWARTVVHRIKEFGYPFSTENLSPTEIYDKMRTFVIQHATSIYTRNQISERLGNLKQRPIYAMDTLFLHLECMISFPLHVMARSIDSAIMYSFETIRGGCAFMDIQAKKYKSYLCIDWSSFDQRMPWIIVDTFFTVFLPYLLIVNNAYHPTYEYPDYPGLTADKMYSRLFNIICFLRLWYYNCVFYVADGYAYVRRFAGIASGMLNTQYLDSYCNLVLMIHGLLHFGCTDEEILQICFFVMGDDNVLLTHWPLSRLNTFLNWFEAHALSRFGMVLSRQKSIITQIRTRIEMLGYQCNGGNPKRSIPKLVAQLCYPERGPDPRYMSSRAIGIAYAAAGSDPTFHNFCKDVYLTFLPYQEDLTTEHAAHRARRHIPGYFSYLFSHEPSFDIDLLTFPTIHDVRSRYQRWQGELDQDSKWNPSHFKFQPDYAPSNSITMSEYMTEHSLFFPDVPTLFT</sequence>
<evidence type="ECO:0000256" key="1">
    <source>
        <dbReference type="ARBA" id="ARBA00022484"/>
    </source>
</evidence>
<dbReference type="GO" id="GO:0006351">
    <property type="term" value="P:DNA-templated transcription"/>
    <property type="evidence" value="ECO:0007669"/>
    <property type="project" value="InterPro"/>
</dbReference>
<feature type="transmembrane region" description="Helical" evidence="4">
    <location>
        <begin position="422"/>
        <end position="442"/>
    </location>
</feature>
<keyword evidence="2" id="KW-0808">Transferase</keyword>
<keyword evidence="4" id="KW-1133">Transmembrane helix</keyword>
<dbReference type="SUPFAM" id="SSF56672">
    <property type="entry name" value="DNA/RNA polymerases"/>
    <property type="match status" value="1"/>
</dbReference>
<evidence type="ECO:0000313" key="5">
    <source>
        <dbReference type="EMBL" id="BAM36401.1"/>
    </source>
</evidence>
<organism evidence="5">
    <name type="scientific">Rosellinia necatrix partitivirus 3</name>
    <dbReference type="NCBI Taxonomy" id="1148492"/>
    <lineage>
        <taxon>Viruses</taxon>
        <taxon>Riboviria</taxon>
        <taxon>Orthornavirae</taxon>
        <taxon>Pisuviricota</taxon>
        <taxon>Duplopiviricetes</taxon>
        <taxon>Durnavirales</taxon>
        <taxon>Partitiviridae</taxon>
    </lineage>
</organism>
<evidence type="ECO:0000256" key="4">
    <source>
        <dbReference type="SAM" id="Phobius"/>
    </source>
</evidence>
<reference evidence="6" key="2">
    <citation type="submission" date="2014-11" db="EMBL/GenBank/DDBJ databases">
        <title>Novel partitiviruses isolated from Rosellinia necatrix.</title>
        <authorList>
            <person name="Chiba S."/>
            <person name="Lin Y.H."/>
            <person name="Kondo H."/>
            <person name="Kanematsu S."/>
            <person name="Suzuki N."/>
        </authorList>
    </citation>
    <scope>NUCLEOTIDE SEQUENCE</scope>
    <source>
        <strain evidence="6">W1029</strain>
    </source>
</reference>
<evidence type="ECO:0000313" key="6">
    <source>
        <dbReference type="EMBL" id="BAX07483.1"/>
    </source>
</evidence>
<protein>
    <submittedName>
        <fullName evidence="5 6">RNA-dependent RNA polymerase</fullName>
    </submittedName>
</protein>
<dbReference type="GO" id="GO:0003968">
    <property type="term" value="F:RNA-directed RNA polymerase activity"/>
    <property type="evidence" value="ECO:0007669"/>
    <property type="project" value="UniProtKB-KW"/>
</dbReference>
<proteinExistence type="predicted"/>
<keyword evidence="3" id="KW-0548">Nucleotidyltransferase</keyword>
<dbReference type="EMBL" id="AB698491">
    <property type="protein sequence ID" value="BAM36401.1"/>
    <property type="molecule type" value="Genomic_RNA"/>
</dbReference>
<feature type="transmembrane region" description="Helical" evidence="4">
    <location>
        <begin position="381"/>
        <end position="402"/>
    </location>
</feature>
<keyword evidence="4" id="KW-0812">Transmembrane</keyword>
<dbReference type="InterPro" id="IPR043502">
    <property type="entry name" value="DNA/RNA_pol_sf"/>
</dbReference>
<evidence type="ECO:0000256" key="3">
    <source>
        <dbReference type="ARBA" id="ARBA00022695"/>
    </source>
</evidence>